<reference evidence="1" key="1">
    <citation type="submission" date="2025-08" db="UniProtKB">
        <authorList>
            <consortium name="Ensembl"/>
        </authorList>
    </citation>
    <scope>IDENTIFICATION</scope>
</reference>
<dbReference type="AlphaFoldDB" id="A0A8C0IKD0"/>
<evidence type="ECO:0008006" key="3">
    <source>
        <dbReference type="Google" id="ProtNLM"/>
    </source>
</evidence>
<evidence type="ECO:0000313" key="1">
    <source>
        <dbReference type="Ensembl" id="ENSCABP00000001134.1"/>
    </source>
</evidence>
<dbReference type="OMA" id="KEAHLSC"/>
<reference evidence="1" key="2">
    <citation type="submission" date="2025-09" db="UniProtKB">
        <authorList>
            <consortium name="Ensembl"/>
        </authorList>
    </citation>
    <scope>IDENTIFICATION</scope>
</reference>
<accession>A0A8C0IKD0</accession>
<organism evidence="1 2">
    <name type="scientific">Chelonoidis abingdonii</name>
    <name type="common">Abingdon island giant tortoise</name>
    <name type="synonym">Testudo abingdonii</name>
    <dbReference type="NCBI Taxonomy" id="106734"/>
    <lineage>
        <taxon>Eukaryota</taxon>
        <taxon>Metazoa</taxon>
        <taxon>Chordata</taxon>
        <taxon>Craniata</taxon>
        <taxon>Vertebrata</taxon>
        <taxon>Euteleostomi</taxon>
        <taxon>Archelosauria</taxon>
        <taxon>Testudinata</taxon>
        <taxon>Testudines</taxon>
        <taxon>Cryptodira</taxon>
        <taxon>Durocryptodira</taxon>
        <taxon>Testudinoidea</taxon>
        <taxon>Testudinidae</taxon>
        <taxon>Chelonoidis</taxon>
    </lineage>
</organism>
<proteinExistence type="predicted"/>
<protein>
    <recommendedName>
        <fullName evidence="3">Activating signal cointegrator 1 complex subunit 3</fullName>
    </recommendedName>
</protein>
<dbReference type="Proteomes" id="UP000694404">
    <property type="component" value="Unplaced"/>
</dbReference>
<name>A0A8C0IKD0_CHEAB</name>
<dbReference type="Ensembl" id="ENSCABT00000001226.1">
    <property type="protein sequence ID" value="ENSCABP00000001134.1"/>
    <property type="gene ID" value="ENSCABG00000000951.1"/>
</dbReference>
<keyword evidence="2" id="KW-1185">Reference proteome</keyword>
<sequence length="83" mass="9557">MALPRLTGALRSFSNVTKQDDYSEESDDLMNKRSKLHKQLMSSELTWKKIVKFVEDHLDKKEQQSVNGHLRTLLQAAKQIGKS</sequence>
<evidence type="ECO:0000313" key="2">
    <source>
        <dbReference type="Proteomes" id="UP000694404"/>
    </source>
</evidence>
<dbReference type="GeneTree" id="ENSGT00940000177907"/>